<dbReference type="RefSeq" id="WP_006038910.1">
    <property type="nucleotide sequence ID" value="NZ_AEDD01000007.1"/>
</dbReference>
<accession>E0IAT2</accession>
<feature type="domain" description="Thioredoxin" evidence="1">
    <location>
        <begin position="39"/>
        <end position="100"/>
    </location>
</feature>
<dbReference type="Gene3D" id="3.40.30.10">
    <property type="entry name" value="Glutaredoxin"/>
    <property type="match status" value="1"/>
</dbReference>
<sequence>MALSERSERELLDIVRAGDGGSGDGMLNKRTSDGAREAVLFYTAMCGTCQVAERMLEVVQATGVPVPIHKLNISFAPVLRERWQITSVPCLVLLEDGEPVLFEYVMRSVDHLYHLLKSS</sequence>
<dbReference type="InterPro" id="IPR013766">
    <property type="entry name" value="Thioredoxin_domain"/>
</dbReference>
<protein>
    <recommendedName>
        <fullName evidence="1">Thioredoxin domain-containing protein</fullName>
    </recommendedName>
</protein>
<dbReference type="Pfam" id="PF00085">
    <property type="entry name" value="Thioredoxin"/>
    <property type="match status" value="1"/>
</dbReference>
<reference evidence="2 3" key="1">
    <citation type="submission" date="2010-07" db="EMBL/GenBank/DDBJ databases">
        <title>The draft genome of Paenibacillus curdlanolyticus YK9.</title>
        <authorList>
            <consortium name="US DOE Joint Genome Institute (JGI-PGF)"/>
            <person name="Lucas S."/>
            <person name="Copeland A."/>
            <person name="Lapidus A."/>
            <person name="Cheng J.-F."/>
            <person name="Bruce D."/>
            <person name="Goodwin L."/>
            <person name="Pitluck S."/>
            <person name="Land M.L."/>
            <person name="Hauser L."/>
            <person name="Chang Y.-J."/>
            <person name="Jeffries C."/>
            <person name="Anderson I.J."/>
            <person name="Johnson E."/>
            <person name="Loganathan U."/>
            <person name="Mulhopadhyay B."/>
            <person name="Kyrpides N."/>
            <person name="Woyke T.J."/>
        </authorList>
    </citation>
    <scope>NUCLEOTIDE SEQUENCE [LARGE SCALE GENOMIC DNA]</scope>
    <source>
        <strain evidence="2 3">YK9</strain>
    </source>
</reference>
<evidence type="ECO:0000313" key="2">
    <source>
        <dbReference type="EMBL" id="EFM10486.1"/>
    </source>
</evidence>
<name>E0IAT2_9BACL</name>
<dbReference type="SUPFAM" id="SSF52833">
    <property type="entry name" value="Thioredoxin-like"/>
    <property type="match status" value="1"/>
</dbReference>
<organism evidence="2 3">
    <name type="scientific">Paenibacillus curdlanolyticus YK9</name>
    <dbReference type="NCBI Taxonomy" id="717606"/>
    <lineage>
        <taxon>Bacteria</taxon>
        <taxon>Bacillati</taxon>
        <taxon>Bacillota</taxon>
        <taxon>Bacilli</taxon>
        <taxon>Bacillales</taxon>
        <taxon>Paenibacillaceae</taxon>
        <taxon>Paenibacillus</taxon>
    </lineage>
</organism>
<dbReference type="AlphaFoldDB" id="E0IAT2"/>
<dbReference type="eggNOG" id="COG0526">
    <property type="taxonomic scope" value="Bacteria"/>
</dbReference>
<dbReference type="EMBL" id="AEDD01000007">
    <property type="protein sequence ID" value="EFM10486.1"/>
    <property type="molecule type" value="Genomic_DNA"/>
</dbReference>
<dbReference type="Proteomes" id="UP000005387">
    <property type="component" value="Unassembled WGS sequence"/>
</dbReference>
<keyword evidence="3" id="KW-1185">Reference proteome</keyword>
<dbReference type="STRING" id="717606.PaecuDRAFT_2922"/>
<gene>
    <name evidence="2" type="ORF">PaecuDRAFT_2922</name>
</gene>
<evidence type="ECO:0000259" key="1">
    <source>
        <dbReference type="Pfam" id="PF00085"/>
    </source>
</evidence>
<evidence type="ECO:0000313" key="3">
    <source>
        <dbReference type="Proteomes" id="UP000005387"/>
    </source>
</evidence>
<proteinExistence type="predicted"/>
<dbReference type="CDD" id="cd02947">
    <property type="entry name" value="TRX_family"/>
    <property type="match status" value="1"/>
</dbReference>
<dbReference type="InterPro" id="IPR036249">
    <property type="entry name" value="Thioredoxin-like_sf"/>
</dbReference>